<gene>
    <name evidence="3" type="ORF">ABIE13_001266</name>
</gene>
<dbReference type="EMBL" id="JBEPSH010000002">
    <property type="protein sequence ID" value="MET4576166.1"/>
    <property type="molecule type" value="Genomic_DNA"/>
</dbReference>
<keyword evidence="1" id="KW-0378">Hydrolase</keyword>
<keyword evidence="4" id="KW-1185">Reference proteome</keyword>
<comment type="caution">
    <text evidence="3">The sequence shown here is derived from an EMBL/GenBank/DDBJ whole genome shotgun (WGS) entry which is preliminary data.</text>
</comment>
<accession>A0ABV2Q551</accession>
<name>A0ABV2Q551_9BURK</name>
<dbReference type="RefSeq" id="WP_354442087.1">
    <property type="nucleotide sequence ID" value="NZ_JBEPSH010000002.1"/>
</dbReference>
<protein>
    <submittedName>
        <fullName evidence="3">Pimeloyl-ACP methyl ester carboxylesterase</fullName>
    </submittedName>
</protein>
<organism evidence="3 4">
    <name type="scientific">Ottowia thiooxydans</name>
    <dbReference type="NCBI Taxonomy" id="219182"/>
    <lineage>
        <taxon>Bacteria</taxon>
        <taxon>Pseudomonadati</taxon>
        <taxon>Pseudomonadota</taxon>
        <taxon>Betaproteobacteria</taxon>
        <taxon>Burkholderiales</taxon>
        <taxon>Comamonadaceae</taxon>
        <taxon>Ottowia</taxon>
    </lineage>
</organism>
<dbReference type="InterPro" id="IPR050266">
    <property type="entry name" value="AB_hydrolase_sf"/>
</dbReference>
<sequence>MTIATTDDGVELYYELTGAGTPVLFIHEFAATHQSWEAQIRHFSRGYACLAYNARGYPPSQVPPDAASYSQARAVRDAIAILDHAGIERAHIVGLSMGGFAALHMGLDYPSRVRSLCVAGAGYGAEPEKAESFRRETRNTATLLLEQGVGVFAKKYSRGPTRLSFERNDPRGHAEFEDALAKLSALGLANTQLGIQLQRPSLYALTDRLAHLSLPTLILNGDEDTPCLGPALMLKATIASAAMSVIPNCGHTINLEAPDEFNRILGSFLAAVDGGRWPVRQYALATTHATGMSS</sequence>
<dbReference type="PRINTS" id="PR00111">
    <property type="entry name" value="ABHYDROLASE"/>
</dbReference>
<dbReference type="InterPro" id="IPR000073">
    <property type="entry name" value="AB_hydrolase_1"/>
</dbReference>
<proteinExistence type="predicted"/>
<evidence type="ECO:0000313" key="4">
    <source>
        <dbReference type="Proteomes" id="UP001549320"/>
    </source>
</evidence>
<reference evidence="3 4" key="1">
    <citation type="submission" date="2024-06" db="EMBL/GenBank/DDBJ databases">
        <title>Sorghum-associated microbial communities from plants grown in Nebraska, USA.</title>
        <authorList>
            <person name="Schachtman D."/>
        </authorList>
    </citation>
    <scope>NUCLEOTIDE SEQUENCE [LARGE SCALE GENOMIC DNA]</scope>
    <source>
        <strain evidence="3 4">2709</strain>
    </source>
</reference>
<dbReference type="PANTHER" id="PTHR43798:SF31">
    <property type="entry name" value="AB HYDROLASE SUPERFAMILY PROTEIN YCLE"/>
    <property type="match status" value="1"/>
</dbReference>
<evidence type="ECO:0000259" key="2">
    <source>
        <dbReference type="Pfam" id="PF00561"/>
    </source>
</evidence>
<evidence type="ECO:0000313" key="3">
    <source>
        <dbReference type="EMBL" id="MET4576166.1"/>
    </source>
</evidence>
<dbReference type="Gene3D" id="3.40.50.1820">
    <property type="entry name" value="alpha/beta hydrolase"/>
    <property type="match status" value="1"/>
</dbReference>
<dbReference type="Pfam" id="PF00561">
    <property type="entry name" value="Abhydrolase_1"/>
    <property type="match status" value="1"/>
</dbReference>
<dbReference type="InterPro" id="IPR029058">
    <property type="entry name" value="AB_hydrolase_fold"/>
</dbReference>
<dbReference type="Proteomes" id="UP001549320">
    <property type="component" value="Unassembled WGS sequence"/>
</dbReference>
<dbReference type="PANTHER" id="PTHR43798">
    <property type="entry name" value="MONOACYLGLYCEROL LIPASE"/>
    <property type="match status" value="1"/>
</dbReference>
<feature type="domain" description="AB hydrolase-1" evidence="2">
    <location>
        <begin position="22"/>
        <end position="258"/>
    </location>
</feature>
<evidence type="ECO:0000256" key="1">
    <source>
        <dbReference type="ARBA" id="ARBA00022801"/>
    </source>
</evidence>
<dbReference type="SUPFAM" id="SSF53474">
    <property type="entry name" value="alpha/beta-Hydrolases"/>
    <property type="match status" value="1"/>
</dbReference>